<evidence type="ECO:0000256" key="3">
    <source>
        <dbReference type="ARBA" id="ARBA00023180"/>
    </source>
</evidence>
<keyword evidence="4" id="KW-0408">Iron</keyword>
<feature type="binding site" description="axial binding residue" evidence="4">
    <location>
        <position position="340"/>
    </location>
    <ligand>
        <name>heme b</name>
        <dbReference type="ChEBI" id="CHEBI:60344"/>
    </ligand>
    <ligandPart>
        <name>Fe</name>
        <dbReference type="ChEBI" id="CHEBI:18248"/>
    </ligandPart>
</feature>
<organism evidence="7 8">
    <name type="scientific">Chondrus crispus</name>
    <name type="common">Carrageen Irish moss</name>
    <name type="synonym">Polymorpha crispa</name>
    <dbReference type="NCBI Taxonomy" id="2769"/>
    <lineage>
        <taxon>Eukaryota</taxon>
        <taxon>Rhodophyta</taxon>
        <taxon>Florideophyceae</taxon>
        <taxon>Rhodymeniophycidae</taxon>
        <taxon>Gigartinales</taxon>
        <taxon>Gigartinaceae</taxon>
        <taxon>Chondrus</taxon>
    </lineage>
</organism>
<dbReference type="Gene3D" id="1.10.640.10">
    <property type="entry name" value="Haem peroxidase domain superfamily, animal type"/>
    <property type="match status" value="1"/>
</dbReference>
<dbReference type="InterPro" id="IPR037120">
    <property type="entry name" value="Haem_peroxidase_sf_animal"/>
</dbReference>
<dbReference type="GeneID" id="17325415"/>
<keyword evidence="7" id="KW-0575">Peroxidase</keyword>
<dbReference type="GO" id="GO:0004601">
    <property type="term" value="F:peroxidase activity"/>
    <property type="evidence" value="ECO:0007669"/>
    <property type="project" value="UniProtKB-KW"/>
</dbReference>
<dbReference type="InterPro" id="IPR019791">
    <property type="entry name" value="Haem_peroxidase_animal"/>
</dbReference>
<keyword evidence="7" id="KW-0560">Oxidoreductase</keyword>
<dbReference type="OrthoDB" id="823504at2759"/>
<dbReference type="EMBL" id="HG001873">
    <property type="protein sequence ID" value="CDF37823.1"/>
    <property type="molecule type" value="Genomic_DNA"/>
</dbReference>
<proteinExistence type="predicted"/>
<dbReference type="PROSITE" id="PS50292">
    <property type="entry name" value="PEROXIDASE_3"/>
    <property type="match status" value="1"/>
</dbReference>
<dbReference type="Proteomes" id="UP000012073">
    <property type="component" value="Unassembled WGS sequence"/>
</dbReference>
<dbReference type="Pfam" id="PF03098">
    <property type="entry name" value="An_peroxidase"/>
    <property type="match status" value="1"/>
</dbReference>
<comment type="subcellular location">
    <subcellularLocation>
        <location evidence="1">Secreted</location>
    </subcellularLocation>
</comment>
<dbReference type="KEGG" id="ccp:CHC_T00010179001"/>
<evidence type="ECO:0000256" key="1">
    <source>
        <dbReference type="ARBA" id="ARBA00004613"/>
    </source>
</evidence>
<name>R7QJ77_CHOCR</name>
<feature type="signal peptide" evidence="6">
    <location>
        <begin position="1"/>
        <end position="21"/>
    </location>
</feature>
<dbReference type="PRINTS" id="PR00457">
    <property type="entry name" value="ANPEROXIDASE"/>
</dbReference>
<gene>
    <name evidence="7" type="ORF">CHC_T00010179001</name>
</gene>
<dbReference type="GO" id="GO:0005576">
    <property type="term" value="C:extracellular region"/>
    <property type="evidence" value="ECO:0007669"/>
    <property type="project" value="UniProtKB-SubCell"/>
</dbReference>
<evidence type="ECO:0000256" key="4">
    <source>
        <dbReference type="PIRSR" id="PIRSR619791-2"/>
    </source>
</evidence>
<reference evidence="8" key="1">
    <citation type="journal article" date="2013" name="Proc. Natl. Acad. Sci. U.S.A.">
        <title>Genome structure and metabolic features in the red seaweed Chondrus crispus shed light on evolution of the Archaeplastida.</title>
        <authorList>
            <person name="Collen J."/>
            <person name="Porcel B."/>
            <person name="Carre W."/>
            <person name="Ball S.G."/>
            <person name="Chaparro C."/>
            <person name="Tonon T."/>
            <person name="Barbeyron T."/>
            <person name="Michel G."/>
            <person name="Noel B."/>
            <person name="Valentin K."/>
            <person name="Elias M."/>
            <person name="Artiguenave F."/>
            <person name="Arun A."/>
            <person name="Aury J.M."/>
            <person name="Barbosa-Neto J.F."/>
            <person name="Bothwell J.H."/>
            <person name="Bouget F.Y."/>
            <person name="Brillet L."/>
            <person name="Cabello-Hurtado F."/>
            <person name="Capella-Gutierrez S."/>
            <person name="Charrier B."/>
            <person name="Cladiere L."/>
            <person name="Cock J.M."/>
            <person name="Coelho S.M."/>
            <person name="Colleoni C."/>
            <person name="Czjzek M."/>
            <person name="Da Silva C."/>
            <person name="Delage L."/>
            <person name="Denoeud F."/>
            <person name="Deschamps P."/>
            <person name="Dittami S.M."/>
            <person name="Gabaldon T."/>
            <person name="Gachon C.M."/>
            <person name="Groisillier A."/>
            <person name="Herve C."/>
            <person name="Jabbari K."/>
            <person name="Katinka M."/>
            <person name="Kloareg B."/>
            <person name="Kowalczyk N."/>
            <person name="Labadie K."/>
            <person name="Leblanc C."/>
            <person name="Lopez P.J."/>
            <person name="McLachlan D.H."/>
            <person name="Meslet-Cladiere L."/>
            <person name="Moustafa A."/>
            <person name="Nehr Z."/>
            <person name="Nyvall Collen P."/>
            <person name="Panaud O."/>
            <person name="Partensky F."/>
            <person name="Poulain J."/>
            <person name="Rensing S.A."/>
            <person name="Rousvoal S."/>
            <person name="Samson G."/>
            <person name="Symeonidi A."/>
            <person name="Weissenbach J."/>
            <person name="Zambounis A."/>
            <person name="Wincker P."/>
            <person name="Boyen C."/>
        </authorList>
    </citation>
    <scope>NUCLEOTIDE SEQUENCE [LARGE SCALE GENOMIC DNA]</scope>
    <source>
        <strain evidence="8">cv. Stackhouse</strain>
    </source>
</reference>
<evidence type="ECO:0000313" key="7">
    <source>
        <dbReference type="EMBL" id="CDF37823.1"/>
    </source>
</evidence>
<accession>R7QJ77</accession>
<evidence type="ECO:0000256" key="2">
    <source>
        <dbReference type="ARBA" id="ARBA00022525"/>
    </source>
</evidence>
<keyword evidence="2" id="KW-0964">Secreted</keyword>
<keyword evidence="6" id="KW-0732">Signal</keyword>
<evidence type="ECO:0000256" key="6">
    <source>
        <dbReference type="SAM" id="SignalP"/>
    </source>
</evidence>
<sequence length="561" mass="64369">MKSFILVACATFLLVVPTIYAQAPRPNGDDADELNPIEPNSPEFKDRERRNCRIEFRRVDGACTNIGSPKRQLWGSTNRPHFTYFNGLSSVVATGKNLPSPRRISNILCKQTRNIFDRRSLNEMTTIFGQFIDHTLVATPVNDDEPMFIKMPENDPLFANMTELKFFRSERVKVVRGSRVERPQNSLTSALDLVSVYGPNEGRLKVLRSFRNGLMETGPGNLLILNNARLNNAPQNRKSFFITGDHRANEHPVLTSVHTLFLREHNSIAKELQAAFPRWKEERLFQTARKINIAQFQKIVIKEWYPAITGRQLPAYNGFVRDTDPTVSLVFSTAAFRVGHTLVGNVVNRRGRGNTVLPSLPFMNVFFQSVRLIQNNGIDEFVRGALVSRAQRIDLQVHDILRNFLFTNVNGEEGLDLIALNLQRSRDHALPSYNRIRRKFLGSRARNFLQITKNRNIATALQTAYGSVDKVEAWIGMMAEDHAPRSSMGPTLLAVWQREFVRIRDGDQFYFEREGAFTKEMKMKIPRVRQLFTNADIFRGIVLRNSGIQRRDLKRRMFFVN</sequence>
<keyword evidence="4" id="KW-0349">Heme</keyword>
<feature type="chain" id="PRO_5004454586" evidence="6">
    <location>
        <begin position="22"/>
        <end position="561"/>
    </location>
</feature>
<dbReference type="PANTHER" id="PTHR11475:SF4">
    <property type="entry name" value="CHORION PEROXIDASE"/>
    <property type="match status" value="1"/>
</dbReference>
<dbReference type="Gramene" id="CDF37823">
    <property type="protein sequence ID" value="CDF37823"/>
    <property type="gene ID" value="CHC_T00010179001"/>
</dbReference>
<dbReference type="InterPro" id="IPR010255">
    <property type="entry name" value="Haem_peroxidase_sf"/>
</dbReference>
<feature type="region of interest" description="Disordered" evidence="5">
    <location>
        <begin position="25"/>
        <end position="46"/>
    </location>
</feature>
<keyword evidence="3" id="KW-0325">Glycoprotein</keyword>
<dbReference type="GO" id="GO:0006979">
    <property type="term" value="P:response to oxidative stress"/>
    <property type="evidence" value="ECO:0007669"/>
    <property type="project" value="InterPro"/>
</dbReference>
<dbReference type="GO" id="GO:0046872">
    <property type="term" value="F:metal ion binding"/>
    <property type="evidence" value="ECO:0007669"/>
    <property type="project" value="UniProtKB-KW"/>
</dbReference>
<evidence type="ECO:0000256" key="5">
    <source>
        <dbReference type="SAM" id="MobiDB-lite"/>
    </source>
</evidence>
<keyword evidence="4" id="KW-0479">Metal-binding</keyword>
<dbReference type="PANTHER" id="PTHR11475">
    <property type="entry name" value="OXIDASE/PEROXIDASE"/>
    <property type="match status" value="1"/>
</dbReference>
<evidence type="ECO:0000313" key="8">
    <source>
        <dbReference type="Proteomes" id="UP000012073"/>
    </source>
</evidence>
<dbReference type="AlphaFoldDB" id="R7QJ77"/>
<protein>
    <submittedName>
        <fullName evidence="7">Animal heme peroxidase homologue</fullName>
    </submittedName>
</protein>
<dbReference type="SUPFAM" id="SSF48113">
    <property type="entry name" value="Heme-dependent peroxidases"/>
    <property type="match status" value="1"/>
</dbReference>
<keyword evidence="8" id="KW-1185">Reference proteome</keyword>
<dbReference type="GO" id="GO:0020037">
    <property type="term" value="F:heme binding"/>
    <property type="evidence" value="ECO:0007669"/>
    <property type="project" value="InterPro"/>
</dbReference>
<dbReference type="RefSeq" id="XP_005717694.1">
    <property type="nucleotide sequence ID" value="XM_005717637.1"/>
</dbReference>